<sequence>MFDIFLGFLGDFMNNGSSAFASNTTSIKSLADNVFYIDRWIGDTTQMDFFSGMSTVVFEMAMWLLILKFLRNGFETYISETGGDPDASPMAMVARFVKAIVLAVSFPVLYEFFARICISFLMMLLDSSSLPLSENSNLLTQITTASTSGLANFVFWIGFLILYFQLLKRGAELLVLRLCFPIACVGLIESDNGAYAPFMMMIFKTGMTTVIQIALFQLSYKMISSYDILIGFIFLILAITAPKFLQQFMVPSGGGGGANKALTVARISEVAVRAIK</sequence>
<evidence type="ECO:0000313" key="3">
    <source>
        <dbReference type="Proteomes" id="UP000007177"/>
    </source>
</evidence>
<keyword evidence="1" id="KW-1133">Transmembrane helix</keyword>
<dbReference type="eggNOG" id="ENOG502Z87E">
    <property type="taxonomic scope" value="Bacteria"/>
</dbReference>
<feature type="transmembrane region" description="Helical" evidence="1">
    <location>
        <begin position="99"/>
        <end position="125"/>
    </location>
</feature>
<dbReference type="InterPro" id="IPR046084">
    <property type="entry name" value="TrbL_4"/>
</dbReference>
<name>H6LDE3_ACEWD</name>
<dbReference type="RefSeq" id="WP_014355518.1">
    <property type="nucleotide sequence ID" value="NC_016894.1"/>
</dbReference>
<feature type="transmembrane region" description="Helical" evidence="1">
    <location>
        <begin position="145"/>
        <end position="164"/>
    </location>
</feature>
<protein>
    <submittedName>
        <fullName evidence="2">Uncharacterized protein</fullName>
    </submittedName>
</protein>
<reference evidence="2 3" key="2">
    <citation type="journal article" date="2012" name="PLoS ONE">
        <title>An ancient pathway combining carbon dioxide fixation with the generation and utilization of a sodium ion gradient for ATP synthesis.</title>
        <authorList>
            <person name="Poehlein A."/>
            <person name="Schmidt S."/>
            <person name="Kaster A.K."/>
            <person name="Goenrich M."/>
            <person name="Vollmers J."/>
            <person name="Thurmer A."/>
            <person name="Bertsch J."/>
            <person name="Schuchmann K."/>
            <person name="Voigt B."/>
            <person name="Hecker M."/>
            <person name="Daniel R."/>
            <person name="Thauer R.K."/>
            <person name="Gottschalk G."/>
            <person name="Muller V."/>
        </authorList>
    </citation>
    <scope>NUCLEOTIDE SEQUENCE [LARGE SCALE GENOMIC DNA]</scope>
    <source>
        <strain evidence="3">ATCC 29683 / DSM 1030 / JCM 2381 / KCTC 1655 / WB1</strain>
    </source>
</reference>
<dbReference type="AlphaFoldDB" id="H6LDE3"/>
<accession>H6LDE3</accession>
<evidence type="ECO:0000313" key="2">
    <source>
        <dbReference type="EMBL" id="AFA47915.1"/>
    </source>
</evidence>
<dbReference type="OrthoDB" id="1777254at2"/>
<dbReference type="EMBL" id="CP002987">
    <property type="protein sequence ID" value="AFA47915.1"/>
    <property type="molecule type" value="Genomic_DNA"/>
</dbReference>
<organism evidence="2 3">
    <name type="scientific">Acetobacterium woodii (strain ATCC 29683 / DSM 1030 / JCM 2381 / KCTC 1655 / WB1)</name>
    <dbReference type="NCBI Taxonomy" id="931626"/>
    <lineage>
        <taxon>Bacteria</taxon>
        <taxon>Bacillati</taxon>
        <taxon>Bacillota</taxon>
        <taxon>Clostridia</taxon>
        <taxon>Eubacteriales</taxon>
        <taxon>Eubacteriaceae</taxon>
        <taxon>Acetobacterium</taxon>
    </lineage>
</organism>
<keyword evidence="1" id="KW-0812">Transmembrane</keyword>
<feature type="transmembrane region" description="Helical" evidence="1">
    <location>
        <begin position="171"/>
        <end position="188"/>
    </location>
</feature>
<dbReference type="Proteomes" id="UP000007177">
    <property type="component" value="Chromosome"/>
</dbReference>
<keyword evidence="1" id="KW-0472">Membrane</keyword>
<proteinExistence type="predicted"/>
<keyword evidence="3" id="KW-1185">Reference proteome</keyword>
<dbReference type="KEGG" id="awo:Awo_c11310"/>
<dbReference type="HOGENOM" id="CLU_081791_0_0_9"/>
<feature type="transmembrane region" description="Helical" evidence="1">
    <location>
        <begin position="49"/>
        <end position="70"/>
    </location>
</feature>
<evidence type="ECO:0000256" key="1">
    <source>
        <dbReference type="SAM" id="Phobius"/>
    </source>
</evidence>
<feature type="transmembrane region" description="Helical" evidence="1">
    <location>
        <begin position="194"/>
        <end position="216"/>
    </location>
</feature>
<dbReference type="Pfam" id="PF19597">
    <property type="entry name" value="TrbL_4"/>
    <property type="match status" value="1"/>
</dbReference>
<reference evidence="3" key="1">
    <citation type="submission" date="2011-07" db="EMBL/GenBank/DDBJ databases">
        <title>Complete genome sequence of Acetobacterium woodii.</title>
        <authorList>
            <person name="Poehlein A."/>
            <person name="Schmidt S."/>
            <person name="Kaster A.-K."/>
            <person name="Goenrich M."/>
            <person name="Vollmers J."/>
            <person name="Thuermer A."/>
            <person name="Gottschalk G."/>
            <person name="Thauer R.K."/>
            <person name="Daniel R."/>
            <person name="Mueller V."/>
        </authorList>
    </citation>
    <scope>NUCLEOTIDE SEQUENCE [LARGE SCALE GENOMIC DNA]</scope>
    <source>
        <strain evidence="3">ATCC 29683 / DSM 1030 / JCM 2381 / KCTC 1655 / WB1</strain>
    </source>
</reference>
<gene>
    <name evidence="2" type="ordered locus">Awo_c11310</name>
</gene>
<feature type="transmembrane region" description="Helical" evidence="1">
    <location>
        <begin position="228"/>
        <end position="245"/>
    </location>
</feature>